<feature type="domain" description="LUD" evidence="1">
    <location>
        <begin position="13"/>
        <end position="202"/>
    </location>
</feature>
<accession>A0A845R026</accession>
<name>A0A845R026_9CLOT</name>
<dbReference type="AlphaFoldDB" id="A0A845R026"/>
<dbReference type="Pfam" id="PF02589">
    <property type="entry name" value="LUD_dom"/>
    <property type="match status" value="1"/>
</dbReference>
<evidence type="ECO:0000313" key="2">
    <source>
        <dbReference type="EMBL" id="NBI06808.1"/>
    </source>
</evidence>
<protein>
    <submittedName>
        <fullName evidence="2">Lactate utilization protein</fullName>
    </submittedName>
</protein>
<organism evidence="2 3">
    <name type="scientific">Senegalia massiliensis</name>
    <dbReference type="NCBI Taxonomy" id="1720316"/>
    <lineage>
        <taxon>Bacteria</taxon>
        <taxon>Bacillati</taxon>
        <taxon>Bacillota</taxon>
        <taxon>Clostridia</taxon>
        <taxon>Eubacteriales</taxon>
        <taxon>Clostridiaceae</taxon>
        <taxon>Senegalia</taxon>
    </lineage>
</organism>
<dbReference type="EMBL" id="QXXA01000007">
    <property type="protein sequence ID" value="NBI06808.1"/>
    <property type="molecule type" value="Genomic_DNA"/>
</dbReference>
<dbReference type="PANTHER" id="PTHR36179">
    <property type="entry name" value="LUD_DOM DOMAIN-CONTAINING PROTEIN"/>
    <property type="match status" value="1"/>
</dbReference>
<evidence type="ECO:0000259" key="1">
    <source>
        <dbReference type="Pfam" id="PF02589"/>
    </source>
</evidence>
<comment type="caution">
    <text evidence="2">The sequence shown here is derived from an EMBL/GenBank/DDBJ whole genome shotgun (WGS) entry which is preliminary data.</text>
</comment>
<sequence length="208" mass="23568">MEEILLKNLVDITINNLENNGFQVEYFDNINIAKDYLLSKIDIETDVGIGGSMTIFDSKIHEELIKKGNKVYWHWLCDSENKNTVLRNASNSNIYLSSSNAITSEGKLINIDGVGNRVTSMVYGHDKVYILVGINKIVENNEEAINRIKEVTCPKNAERLNLNTPCRHTGKCNDCNSLDRMCNVTVILEKKPMKTDIEIIIINQKLGY</sequence>
<dbReference type="Proteomes" id="UP000467132">
    <property type="component" value="Unassembled WGS sequence"/>
</dbReference>
<dbReference type="PANTHER" id="PTHR36179:SF2">
    <property type="entry name" value="LUD DOMAIN-CONTAINING PROTEIN"/>
    <property type="match status" value="1"/>
</dbReference>
<evidence type="ECO:0000313" key="3">
    <source>
        <dbReference type="Proteomes" id="UP000467132"/>
    </source>
</evidence>
<reference evidence="2 3" key="1">
    <citation type="submission" date="2018-08" db="EMBL/GenBank/DDBJ databases">
        <title>Murine metabolic-syndrome-specific gut microbial biobank.</title>
        <authorList>
            <person name="Liu C."/>
        </authorList>
    </citation>
    <scope>NUCLEOTIDE SEQUENCE [LARGE SCALE GENOMIC DNA]</scope>
    <source>
        <strain evidence="2 3">583</strain>
    </source>
</reference>
<dbReference type="InterPro" id="IPR003741">
    <property type="entry name" value="LUD_dom"/>
</dbReference>
<keyword evidence="3" id="KW-1185">Reference proteome</keyword>
<gene>
    <name evidence="2" type="ORF">D3Z33_08025</name>
</gene>
<proteinExistence type="predicted"/>